<dbReference type="Gene3D" id="3.30.200.20">
    <property type="entry name" value="Phosphorylase Kinase, domain 1"/>
    <property type="match status" value="1"/>
</dbReference>
<dbReference type="CDD" id="cd14014">
    <property type="entry name" value="STKc_PknB_like"/>
    <property type="match status" value="1"/>
</dbReference>
<dbReference type="SUPFAM" id="SSF56112">
    <property type="entry name" value="Protein kinase-like (PK-like)"/>
    <property type="match status" value="1"/>
</dbReference>
<gene>
    <name evidence="11" type="ORF">ACFPZN_45395</name>
</gene>
<dbReference type="Pfam" id="PF00069">
    <property type="entry name" value="Pkinase"/>
    <property type="match status" value="1"/>
</dbReference>
<keyword evidence="2" id="KW-0723">Serine/threonine-protein kinase</keyword>
<dbReference type="GO" id="GO:0004674">
    <property type="term" value="F:protein serine/threonine kinase activity"/>
    <property type="evidence" value="ECO:0007669"/>
    <property type="project" value="UniProtKB-EC"/>
</dbReference>
<dbReference type="SMART" id="SM00220">
    <property type="entry name" value="S_TKc"/>
    <property type="match status" value="1"/>
</dbReference>
<evidence type="ECO:0000256" key="6">
    <source>
        <dbReference type="ARBA" id="ARBA00022840"/>
    </source>
</evidence>
<evidence type="ECO:0000256" key="9">
    <source>
        <dbReference type="SAM" id="Phobius"/>
    </source>
</evidence>
<keyword evidence="9" id="KW-1133">Transmembrane helix</keyword>
<feature type="transmembrane region" description="Helical" evidence="9">
    <location>
        <begin position="394"/>
        <end position="412"/>
    </location>
</feature>
<evidence type="ECO:0000313" key="12">
    <source>
        <dbReference type="Proteomes" id="UP001596074"/>
    </source>
</evidence>
<keyword evidence="9" id="KW-0812">Transmembrane</keyword>
<evidence type="ECO:0000259" key="10">
    <source>
        <dbReference type="PROSITE" id="PS50011"/>
    </source>
</evidence>
<dbReference type="Proteomes" id="UP001596074">
    <property type="component" value="Unassembled WGS sequence"/>
</dbReference>
<evidence type="ECO:0000256" key="4">
    <source>
        <dbReference type="ARBA" id="ARBA00022741"/>
    </source>
</evidence>
<dbReference type="EMBL" id="JBHSON010000099">
    <property type="protein sequence ID" value="MFC5752895.1"/>
    <property type="molecule type" value="Genomic_DNA"/>
</dbReference>
<dbReference type="PROSITE" id="PS50011">
    <property type="entry name" value="PROTEIN_KINASE_DOM"/>
    <property type="match status" value="1"/>
</dbReference>
<dbReference type="PROSITE" id="PS00108">
    <property type="entry name" value="PROTEIN_KINASE_ST"/>
    <property type="match status" value="1"/>
</dbReference>
<reference evidence="12" key="1">
    <citation type="journal article" date="2019" name="Int. J. Syst. Evol. Microbiol.">
        <title>The Global Catalogue of Microorganisms (GCM) 10K type strain sequencing project: providing services to taxonomists for standard genome sequencing and annotation.</title>
        <authorList>
            <consortium name="The Broad Institute Genomics Platform"/>
            <consortium name="The Broad Institute Genome Sequencing Center for Infectious Disease"/>
            <person name="Wu L."/>
            <person name="Ma J."/>
        </authorList>
    </citation>
    <scope>NUCLEOTIDE SEQUENCE [LARGE SCALE GENOMIC DNA]</scope>
    <source>
        <strain evidence="12">KCTC 42087</strain>
    </source>
</reference>
<name>A0ABW1AEE1_9ACTN</name>
<evidence type="ECO:0000313" key="11">
    <source>
        <dbReference type="EMBL" id="MFC5752895.1"/>
    </source>
</evidence>
<keyword evidence="3 11" id="KW-0808">Transferase</keyword>
<sequence length="554" mass="59539">MGPLNQAGDADGQVLAGRYRLTDLLGRGGMGAVWLARDEQLDREVAVKELRLPEHLDDAARRIWVARLEREARAAARLRHPGIVTVYDRVTGEDGRPWIVMELVRGSSLQDLVKAEGPLPPMRVARIGLQVLDALHAAHRAGITHRDVKPANVLLEGDRAVLTDFGIAAVEGDVTLTGTGAVLGTPAYMSPEQVRGQKATAASDLWSLGAMLYTAVEGHPPFEGASPGAIFVAVATQDPATPVHAGPLEPVLRTLLRREPSRRPTAERLRARLTSLVQEQPTAQPDAPGSSALPEDSGTLTGHPVELDALRLDERDQAARRFGYRVSGRPARTVSPELFEQLSQEVRIARERRRFRTRLGTTILLAAIALAVLHAILHSMGVAARDVIPWPAPVSFWACFGGITGGLAIALGPGKGSTRMRAVMRGNPWQVWPCMVTEDVDAATGTNTRFITLMDPGGRPVTSLTQVDTASGGMVMECFPPGPLVLWIAGRLDLRCVVASPFPAGARPNSPAQAFLCRPSTDTETRSLSLGSAGQRWTQMVEHARTVPGSWPTG</sequence>
<evidence type="ECO:0000256" key="5">
    <source>
        <dbReference type="ARBA" id="ARBA00022777"/>
    </source>
</evidence>
<accession>A0ABW1AEE1</accession>
<dbReference type="InterPro" id="IPR008271">
    <property type="entry name" value="Ser/Thr_kinase_AS"/>
</dbReference>
<dbReference type="PANTHER" id="PTHR43289">
    <property type="entry name" value="MITOGEN-ACTIVATED PROTEIN KINASE KINASE KINASE 20-RELATED"/>
    <property type="match status" value="1"/>
</dbReference>
<feature type="binding site" evidence="7">
    <location>
        <position position="48"/>
    </location>
    <ligand>
        <name>ATP</name>
        <dbReference type="ChEBI" id="CHEBI:30616"/>
    </ligand>
</feature>
<keyword evidence="6 7" id="KW-0067">ATP-binding</keyword>
<evidence type="ECO:0000256" key="2">
    <source>
        <dbReference type="ARBA" id="ARBA00022527"/>
    </source>
</evidence>
<keyword evidence="9" id="KW-0472">Membrane</keyword>
<evidence type="ECO:0000256" key="8">
    <source>
        <dbReference type="SAM" id="MobiDB-lite"/>
    </source>
</evidence>
<keyword evidence="5 11" id="KW-0418">Kinase</keyword>
<dbReference type="Gene3D" id="1.10.510.10">
    <property type="entry name" value="Transferase(Phosphotransferase) domain 1"/>
    <property type="match status" value="1"/>
</dbReference>
<comment type="caution">
    <text evidence="11">The sequence shown here is derived from an EMBL/GenBank/DDBJ whole genome shotgun (WGS) entry which is preliminary data.</text>
</comment>
<dbReference type="EC" id="2.7.11.1" evidence="1"/>
<evidence type="ECO:0000256" key="3">
    <source>
        <dbReference type="ARBA" id="ARBA00022679"/>
    </source>
</evidence>
<proteinExistence type="predicted"/>
<feature type="region of interest" description="Disordered" evidence="8">
    <location>
        <begin position="275"/>
        <end position="301"/>
    </location>
</feature>
<feature type="transmembrane region" description="Helical" evidence="9">
    <location>
        <begin position="359"/>
        <end position="382"/>
    </location>
</feature>
<protein>
    <recommendedName>
        <fullName evidence="1">non-specific serine/threonine protein kinase</fullName>
        <ecNumber evidence="1">2.7.11.1</ecNumber>
    </recommendedName>
</protein>
<organism evidence="11 12">
    <name type="scientific">Actinomadura rugatobispora</name>
    <dbReference type="NCBI Taxonomy" id="1994"/>
    <lineage>
        <taxon>Bacteria</taxon>
        <taxon>Bacillati</taxon>
        <taxon>Actinomycetota</taxon>
        <taxon>Actinomycetes</taxon>
        <taxon>Streptosporangiales</taxon>
        <taxon>Thermomonosporaceae</taxon>
        <taxon>Actinomadura</taxon>
    </lineage>
</organism>
<dbReference type="InterPro" id="IPR011009">
    <property type="entry name" value="Kinase-like_dom_sf"/>
</dbReference>
<dbReference type="RefSeq" id="WP_378289354.1">
    <property type="nucleotide sequence ID" value="NZ_JBHSON010000099.1"/>
</dbReference>
<dbReference type="InterPro" id="IPR000719">
    <property type="entry name" value="Prot_kinase_dom"/>
</dbReference>
<keyword evidence="12" id="KW-1185">Reference proteome</keyword>
<feature type="domain" description="Protein kinase" evidence="10">
    <location>
        <begin position="19"/>
        <end position="277"/>
    </location>
</feature>
<evidence type="ECO:0000256" key="1">
    <source>
        <dbReference type="ARBA" id="ARBA00012513"/>
    </source>
</evidence>
<dbReference type="PROSITE" id="PS00107">
    <property type="entry name" value="PROTEIN_KINASE_ATP"/>
    <property type="match status" value="1"/>
</dbReference>
<keyword evidence="4 7" id="KW-0547">Nucleotide-binding</keyword>
<evidence type="ECO:0000256" key="7">
    <source>
        <dbReference type="PROSITE-ProRule" id="PRU10141"/>
    </source>
</evidence>
<dbReference type="InterPro" id="IPR017441">
    <property type="entry name" value="Protein_kinase_ATP_BS"/>
</dbReference>
<dbReference type="PANTHER" id="PTHR43289:SF6">
    <property type="entry name" value="SERINE_THREONINE-PROTEIN KINASE NEKL-3"/>
    <property type="match status" value="1"/>
</dbReference>